<organism evidence="2 3">
    <name type="scientific">Draconibacterium aestuarii</name>
    <dbReference type="NCBI Taxonomy" id="2998507"/>
    <lineage>
        <taxon>Bacteria</taxon>
        <taxon>Pseudomonadati</taxon>
        <taxon>Bacteroidota</taxon>
        <taxon>Bacteroidia</taxon>
        <taxon>Marinilabiliales</taxon>
        <taxon>Prolixibacteraceae</taxon>
        <taxon>Draconibacterium</taxon>
    </lineage>
</organism>
<proteinExistence type="predicted"/>
<dbReference type="AlphaFoldDB" id="A0A9X3J8A3"/>
<keyword evidence="1" id="KW-0732">Signal</keyword>
<sequence length="218" mass="24725">MRRLFVLVSLIFFTQLSFAQVRATTETGNKVILFDNGTWKYEEKTVTQETPALTVVTIPSVPSVAVDSTREIETKPVSYLRLPSPILERYFGEEKGRIHCRLSCSNHLGDIQVNYSWEMPVGDGQRYFGSFKAGSKLTVHLLDGKKVELFAGEDSNVDARPKYNFTAIAGTTQPLSTAQIDALIVQPFRKLEVEWKKKTEVYEIEASDYFMENLPLVF</sequence>
<evidence type="ECO:0000256" key="1">
    <source>
        <dbReference type="SAM" id="SignalP"/>
    </source>
</evidence>
<name>A0A9X3J8A3_9BACT</name>
<accession>A0A9X3J8A3</accession>
<dbReference type="EMBL" id="JAPOHD010000068">
    <property type="protein sequence ID" value="MCY1723313.1"/>
    <property type="molecule type" value="Genomic_DNA"/>
</dbReference>
<keyword evidence="3" id="KW-1185">Reference proteome</keyword>
<reference evidence="2" key="1">
    <citation type="submission" date="2022-11" db="EMBL/GenBank/DDBJ databases">
        <title>Marilongibacter aestuarii gen. nov., sp. nov., isolated from tidal flat sediment.</title>
        <authorList>
            <person name="Jiayan W."/>
        </authorList>
    </citation>
    <scope>NUCLEOTIDE SEQUENCE</scope>
    <source>
        <strain evidence="2">Z1-6</strain>
    </source>
</reference>
<gene>
    <name evidence="2" type="ORF">OU798_23385</name>
</gene>
<evidence type="ECO:0000313" key="2">
    <source>
        <dbReference type="EMBL" id="MCY1723313.1"/>
    </source>
</evidence>
<comment type="caution">
    <text evidence="2">The sequence shown here is derived from an EMBL/GenBank/DDBJ whole genome shotgun (WGS) entry which is preliminary data.</text>
</comment>
<evidence type="ECO:0000313" key="3">
    <source>
        <dbReference type="Proteomes" id="UP001145087"/>
    </source>
</evidence>
<dbReference type="Proteomes" id="UP001145087">
    <property type="component" value="Unassembled WGS sequence"/>
</dbReference>
<evidence type="ECO:0008006" key="4">
    <source>
        <dbReference type="Google" id="ProtNLM"/>
    </source>
</evidence>
<feature type="chain" id="PRO_5040880294" description="DUF3157 family protein" evidence="1">
    <location>
        <begin position="20"/>
        <end position="218"/>
    </location>
</feature>
<feature type="signal peptide" evidence="1">
    <location>
        <begin position="1"/>
        <end position="19"/>
    </location>
</feature>
<protein>
    <recommendedName>
        <fullName evidence="4">DUF3157 family protein</fullName>
    </recommendedName>
</protein>
<dbReference type="RefSeq" id="WP_343335639.1">
    <property type="nucleotide sequence ID" value="NZ_JAPOHD010000068.1"/>
</dbReference>